<dbReference type="EMBL" id="JAIWYP010000015">
    <property type="protein sequence ID" value="KAH3699464.1"/>
    <property type="molecule type" value="Genomic_DNA"/>
</dbReference>
<name>A0A9D3YF81_DREPO</name>
<evidence type="ECO:0000313" key="3">
    <source>
        <dbReference type="Proteomes" id="UP000828390"/>
    </source>
</evidence>
<reference evidence="2" key="1">
    <citation type="journal article" date="2019" name="bioRxiv">
        <title>The Genome of the Zebra Mussel, Dreissena polymorpha: A Resource for Invasive Species Research.</title>
        <authorList>
            <person name="McCartney M.A."/>
            <person name="Auch B."/>
            <person name="Kono T."/>
            <person name="Mallez S."/>
            <person name="Zhang Y."/>
            <person name="Obille A."/>
            <person name="Becker A."/>
            <person name="Abrahante J.E."/>
            <person name="Garbe J."/>
            <person name="Badalamenti J.P."/>
            <person name="Herman A."/>
            <person name="Mangelson H."/>
            <person name="Liachko I."/>
            <person name="Sullivan S."/>
            <person name="Sone E.D."/>
            <person name="Koren S."/>
            <person name="Silverstein K.A.T."/>
            <person name="Beckman K.B."/>
            <person name="Gohl D.M."/>
        </authorList>
    </citation>
    <scope>NUCLEOTIDE SEQUENCE</scope>
    <source>
        <strain evidence="2">Duluth1</strain>
        <tissue evidence="2">Whole animal</tissue>
    </source>
</reference>
<feature type="region of interest" description="Disordered" evidence="1">
    <location>
        <begin position="38"/>
        <end position="72"/>
    </location>
</feature>
<comment type="caution">
    <text evidence="2">The sequence shown here is derived from an EMBL/GenBank/DDBJ whole genome shotgun (WGS) entry which is preliminary data.</text>
</comment>
<reference evidence="2" key="2">
    <citation type="submission" date="2020-11" db="EMBL/GenBank/DDBJ databases">
        <authorList>
            <person name="McCartney M.A."/>
            <person name="Auch B."/>
            <person name="Kono T."/>
            <person name="Mallez S."/>
            <person name="Becker A."/>
            <person name="Gohl D.M."/>
            <person name="Silverstein K.A.T."/>
            <person name="Koren S."/>
            <person name="Bechman K.B."/>
            <person name="Herman A."/>
            <person name="Abrahante J.E."/>
            <person name="Garbe J."/>
        </authorList>
    </citation>
    <scope>NUCLEOTIDE SEQUENCE</scope>
    <source>
        <strain evidence="2">Duluth1</strain>
        <tissue evidence="2">Whole animal</tissue>
    </source>
</reference>
<evidence type="ECO:0000256" key="1">
    <source>
        <dbReference type="SAM" id="MobiDB-lite"/>
    </source>
</evidence>
<organism evidence="2 3">
    <name type="scientific">Dreissena polymorpha</name>
    <name type="common">Zebra mussel</name>
    <name type="synonym">Mytilus polymorpha</name>
    <dbReference type="NCBI Taxonomy" id="45954"/>
    <lineage>
        <taxon>Eukaryota</taxon>
        <taxon>Metazoa</taxon>
        <taxon>Spiralia</taxon>
        <taxon>Lophotrochozoa</taxon>
        <taxon>Mollusca</taxon>
        <taxon>Bivalvia</taxon>
        <taxon>Autobranchia</taxon>
        <taxon>Heteroconchia</taxon>
        <taxon>Euheterodonta</taxon>
        <taxon>Imparidentia</taxon>
        <taxon>Neoheterodontei</taxon>
        <taxon>Myida</taxon>
        <taxon>Dreissenoidea</taxon>
        <taxon>Dreissenidae</taxon>
        <taxon>Dreissena</taxon>
    </lineage>
</organism>
<keyword evidence="3" id="KW-1185">Reference proteome</keyword>
<gene>
    <name evidence="2" type="ORF">DPMN_074420</name>
</gene>
<dbReference type="Proteomes" id="UP000828390">
    <property type="component" value="Unassembled WGS sequence"/>
</dbReference>
<evidence type="ECO:0000313" key="2">
    <source>
        <dbReference type="EMBL" id="KAH3699464.1"/>
    </source>
</evidence>
<protein>
    <submittedName>
        <fullName evidence="2">Uncharacterized protein</fullName>
    </submittedName>
</protein>
<accession>A0A9D3YF81</accession>
<sequence>MIAPDPPESKTGTNRDLLGFLSVDGLPKTIISMTTRLPHGLKPSATRHQHDAHADCPGQSLHSYGPTRQRHG</sequence>
<dbReference type="AlphaFoldDB" id="A0A9D3YF81"/>
<proteinExistence type="predicted"/>